<accession>A0ACB9CSV7</accession>
<proteinExistence type="predicted"/>
<evidence type="ECO:0000313" key="2">
    <source>
        <dbReference type="Proteomes" id="UP001055811"/>
    </source>
</evidence>
<protein>
    <submittedName>
        <fullName evidence="1">Uncharacterized protein</fullName>
    </submittedName>
</protein>
<dbReference type="EMBL" id="CM042013">
    <property type="protein sequence ID" value="KAI3737263.1"/>
    <property type="molecule type" value="Genomic_DNA"/>
</dbReference>
<reference evidence="1 2" key="2">
    <citation type="journal article" date="2022" name="Mol. Ecol. Resour.">
        <title>The genomes of chicory, endive, great burdock and yacon provide insights into Asteraceae paleo-polyploidization history and plant inulin production.</title>
        <authorList>
            <person name="Fan W."/>
            <person name="Wang S."/>
            <person name="Wang H."/>
            <person name="Wang A."/>
            <person name="Jiang F."/>
            <person name="Liu H."/>
            <person name="Zhao H."/>
            <person name="Xu D."/>
            <person name="Zhang Y."/>
        </authorList>
    </citation>
    <scope>NUCLEOTIDE SEQUENCE [LARGE SCALE GENOMIC DNA]</scope>
    <source>
        <strain evidence="2">cv. Punajuju</strain>
        <tissue evidence="1">Leaves</tissue>
    </source>
</reference>
<name>A0ACB9CSV7_CICIN</name>
<organism evidence="1 2">
    <name type="scientific">Cichorium intybus</name>
    <name type="common">Chicory</name>
    <dbReference type="NCBI Taxonomy" id="13427"/>
    <lineage>
        <taxon>Eukaryota</taxon>
        <taxon>Viridiplantae</taxon>
        <taxon>Streptophyta</taxon>
        <taxon>Embryophyta</taxon>
        <taxon>Tracheophyta</taxon>
        <taxon>Spermatophyta</taxon>
        <taxon>Magnoliopsida</taxon>
        <taxon>eudicotyledons</taxon>
        <taxon>Gunneridae</taxon>
        <taxon>Pentapetalae</taxon>
        <taxon>asterids</taxon>
        <taxon>campanulids</taxon>
        <taxon>Asterales</taxon>
        <taxon>Asteraceae</taxon>
        <taxon>Cichorioideae</taxon>
        <taxon>Cichorieae</taxon>
        <taxon>Cichoriinae</taxon>
        <taxon>Cichorium</taxon>
    </lineage>
</organism>
<evidence type="ECO:0000313" key="1">
    <source>
        <dbReference type="EMBL" id="KAI3737263.1"/>
    </source>
</evidence>
<keyword evidence="2" id="KW-1185">Reference proteome</keyword>
<dbReference type="Proteomes" id="UP001055811">
    <property type="component" value="Linkage Group LG05"/>
</dbReference>
<gene>
    <name evidence="1" type="ORF">L2E82_27260</name>
</gene>
<comment type="caution">
    <text evidence="1">The sequence shown here is derived from an EMBL/GenBank/DDBJ whole genome shotgun (WGS) entry which is preliminary data.</text>
</comment>
<reference evidence="2" key="1">
    <citation type="journal article" date="2022" name="Mol. Ecol. Resour.">
        <title>The genomes of chicory, endive, great burdock and yacon provide insights into Asteraceae palaeo-polyploidization history and plant inulin production.</title>
        <authorList>
            <person name="Fan W."/>
            <person name="Wang S."/>
            <person name="Wang H."/>
            <person name="Wang A."/>
            <person name="Jiang F."/>
            <person name="Liu H."/>
            <person name="Zhao H."/>
            <person name="Xu D."/>
            <person name="Zhang Y."/>
        </authorList>
    </citation>
    <scope>NUCLEOTIDE SEQUENCE [LARGE SCALE GENOMIC DNA]</scope>
    <source>
        <strain evidence="2">cv. Punajuju</strain>
    </source>
</reference>
<sequence>MVSKNNRGNPYTYEVESKLKETNLKLEEEVLAERGTFVDRLVGLISSAYRLAAGSLDPRAALQKADEEVETKLKEKTLKLEHQLVEERTAWLKLLNWWKS</sequence>